<feature type="region of interest" description="Disordered" evidence="7">
    <location>
        <begin position="1"/>
        <end position="61"/>
    </location>
</feature>
<evidence type="ECO:0000256" key="5">
    <source>
        <dbReference type="HAMAP-Rule" id="MF_00532"/>
    </source>
</evidence>
<dbReference type="InterPro" id="IPR020568">
    <property type="entry name" value="Ribosomal_Su5_D2-typ_SF"/>
</dbReference>
<evidence type="ECO:0000256" key="6">
    <source>
        <dbReference type="RuleBase" id="RU003815"/>
    </source>
</evidence>
<evidence type="ECO:0000313" key="8">
    <source>
        <dbReference type="EMBL" id="QEG14992.1"/>
    </source>
</evidence>
<accession>A0ABX5YHE7</accession>
<evidence type="ECO:0000256" key="7">
    <source>
        <dbReference type="SAM" id="MobiDB-lite"/>
    </source>
</evidence>
<reference evidence="8 9" key="1">
    <citation type="submission" date="2019-08" db="EMBL/GenBank/DDBJ databases">
        <title>Deep-cultivation of Planctomycetes and their phenomic and genomic characterization uncovers novel biology.</title>
        <authorList>
            <person name="Wiegand S."/>
            <person name="Jogler M."/>
            <person name="Boedeker C."/>
            <person name="Pinto D."/>
            <person name="Vollmers J."/>
            <person name="Rivas-Marin E."/>
            <person name="Kohn T."/>
            <person name="Peeters S.H."/>
            <person name="Heuer A."/>
            <person name="Rast P."/>
            <person name="Oberbeckmann S."/>
            <person name="Bunk B."/>
            <person name="Jeske O."/>
            <person name="Meyerdierks A."/>
            <person name="Storesund J.E."/>
            <person name="Kallscheuer N."/>
            <person name="Luecker S."/>
            <person name="Lage O.M."/>
            <person name="Pohl T."/>
            <person name="Merkel B.J."/>
            <person name="Hornburger P."/>
            <person name="Mueller R.-W."/>
            <person name="Bruemmer F."/>
            <person name="Labrenz M."/>
            <person name="Spormann A.M."/>
            <person name="Op den Camp H."/>
            <person name="Overmann J."/>
            <person name="Amann R."/>
            <person name="Jetten M.S.M."/>
            <person name="Mascher T."/>
            <person name="Medema M.H."/>
            <person name="Devos D.P."/>
            <person name="Kaster A.-K."/>
            <person name="Ovreas L."/>
            <person name="Rohde M."/>
            <person name="Galperin M.Y."/>
            <person name="Jogler C."/>
        </authorList>
    </citation>
    <scope>NUCLEOTIDE SEQUENCE [LARGE SCALE GENOMIC DNA]</scope>
    <source>
        <strain evidence="8 9">DSM 8797</strain>
    </source>
</reference>
<dbReference type="Gene3D" id="3.30.230.10">
    <property type="match status" value="1"/>
</dbReference>
<protein>
    <recommendedName>
        <fullName evidence="4 5">Small ribosomal subunit protein uS9</fullName>
    </recommendedName>
</protein>
<dbReference type="PANTHER" id="PTHR21569:SF1">
    <property type="entry name" value="SMALL RIBOSOMAL SUBUNIT PROTEIN US9M"/>
    <property type="match status" value="1"/>
</dbReference>
<dbReference type="Pfam" id="PF00380">
    <property type="entry name" value="Ribosomal_S9"/>
    <property type="match status" value="1"/>
</dbReference>
<dbReference type="SUPFAM" id="SSF54211">
    <property type="entry name" value="Ribosomal protein S5 domain 2-like"/>
    <property type="match status" value="1"/>
</dbReference>
<evidence type="ECO:0000256" key="4">
    <source>
        <dbReference type="ARBA" id="ARBA00035259"/>
    </source>
</evidence>
<comment type="similarity">
    <text evidence="1 5 6">Belongs to the universal ribosomal protein uS9 family.</text>
</comment>
<dbReference type="EMBL" id="CP042910">
    <property type="protein sequence ID" value="QEG14992.1"/>
    <property type="molecule type" value="Genomic_DNA"/>
</dbReference>
<evidence type="ECO:0000256" key="1">
    <source>
        <dbReference type="ARBA" id="ARBA00005251"/>
    </source>
</evidence>
<proteinExistence type="inferred from homology"/>
<dbReference type="PANTHER" id="PTHR21569">
    <property type="entry name" value="RIBOSOMAL PROTEIN S9"/>
    <property type="match status" value="1"/>
</dbReference>
<evidence type="ECO:0000313" key="9">
    <source>
        <dbReference type="Proteomes" id="UP000322887"/>
    </source>
</evidence>
<dbReference type="HAMAP" id="MF_00532_B">
    <property type="entry name" value="Ribosomal_uS9_B"/>
    <property type="match status" value="1"/>
</dbReference>
<evidence type="ECO:0000256" key="3">
    <source>
        <dbReference type="ARBA" id="ARBA00023274"/>
    </source>
</evidence>
<dbReference type="InterPro" id="IPR000754">
    <property type="entry name" value="Ribosomal_uS9"/>
</dbReference>
<name>A0ABX5YHE7_9PLAN</name>
<dbReference type="GO" id="GO:0005840">
    <property type="term" value="C:ribosome"/>
    <property type="evidence" value="ECO:0007669"/>
    <property type="project" value="UniProtKB-KW"/>
</dbReference>
<sequence length="201" mass="21906">MDNETPEEEVTVETTEQQTPVEAETATSEEATADSMTTTSGVPELTLGSGVPAEAEEDEVVKPEPVIRGKLDKHGVAMGTGRRKTAVARVRIKAGSGSLTINGQSLNDYLRVERDRQMVEAPLKATETFGKVDVWVRVTGGGTTGQTGAIVLGIARALEAYNNQFHETLSAGRFLTRDSRMVERKKFGFKKARKSFQFSKR</sequence>
<dbReference type="PROSITE" id="PS00360">
    <property type="entry name" value="RIBOSOMAL_S9"/>
    <property type="match status" value="1"/>
</dbReference>
<dbReference type="InterPro" id="IPR020574">
    <property type="entry name" value="Ribosomal_uS9_CS"/>
</dbReference>
<evidence type="ECO:0000256" key="2">
    <source>
        <dbReference type="ARBA" id="ARBA00022980"/>
    </source>
</evidence>
<keyword evidence="9" id="KW-1185">Reference proteome</keyword>
<gene>
    <name evidence="5 8" type="primary">rpsI</name>
    <name evidence="8" type="ORF">GmarT_08300</name>
</gene>
<dbReference type="InterPro" id="IPR023035">
    <property type="entry name" value="Ribosomal_uS9_bac/plastid"/>
</dbReference>
<organism evidence="8 9">
    <name type="scientific">Gimesia maris</name>
    <dbReference type="NCBI Taxonomy" id="122"/>
    <lineage>
        <taxon>Bacteria</taxon>
        <taxon>Pseudomonadati</taxon>
        <taxon>Planctomycetota</taxon>
        <taxon>Planctomycetia</taxon>
        <taxon>Planctomycetales</taxon>
        <taxon>Planctomycetaceae</taxon>
        <taxon>Gimesia</taxon>
    </lineage>
</organism>
<feature type="compositionally biased region" description="Acidic residues" evidence="7">
    <location>
        <begin position="1"/>
        <end position="11"/>
    </location>
</feature>
<dbReference type="Proteomes" id="UP000322887">
    <property type="component" value="Chromosome"/>
</dbReference>
<dbReference type="InterPro" id="IPR014721">
    <property type="entry name" value="Ribsml_uS5_D2-typ_fold_subgr"/>
</dbReference>
<keyword evidence="2 5" id="KW-0689">Ribosomal protein</keyword>
<keyword evidence="3 5" id="KW-0687">Ribonucleoprotein</keyword>
<dbReference type="NCBIfam" id="NF001099">
    <property type="entry name" value="PRK00132.1"/>
    <property type="match status" value="1"/>
</dbReference>
<feature type="compositionally biased region" description="Low complexity" evidence="7">
    <location>
        <begin position="12"/>
        <end position="40"/>
    </location>
</feature>